<dbReference type="Proteomes" id="UP000189705">
    <property type="component" value="Unplaced"/>
</dbReference>
<dbReference type="InterPro" id="IPR009071">
    <property type="entry name" value="HMG_box_dom"/>
</dbReference>
<feature type="compositionally biased region" description="Polar residues" evidence="2">
    <location>
        <begin position="1"/>
        <end position="10"/>
    </location>
</feature>
<dbReference type="InParanoid" id="A0A1U8DQV8"/>
<dbReference type="SUPFAM" id="SSF47095">
    <property type="entry name" value="HMG-box"/>
    <property type="match status" value="1"/>
</dbReference>
<name>A0A1U8DQV8_ALLSI</name>
<sequence length="173" mass="19395">MSWSKQLLQEDSQHGLDGSESSGDEADDSTWTPPKRTKAAQAPSRKRKKWVSGKAPTGMDKPRLPLKKKCVNGFIMFCRLNRKQYIRTCPGLASTAATRELAQLWRAMSKQERRPYCVRARRFSQLNNRIVRPDSARAEAEAEDTEPPKPLHVLLAEKALGSWAPRGLAPPSA</sequence>
<reference evidence="5" key="1">
    <citation type="submission" date="2025-08" db="UniProtKB">
        <authorList>
            <consortium name="RefSeq"/>
        </authorList>
    </citation>
    <scope>IDENTIFICATION</scope>
</reference>
<feature type="DNA-binding region" description="HMG box" evidence="1">
    <location>
        <begin position="67"/>
        <end position="122"/>
    </location>
</feature>
<keyword evidence="1" id="KW-0238">DNA-binding</keyword>
<dbReference type="GeneID" id="102376307"/>
<evidence type="ECO:0000259" key="3">
    <source>
        <dbReference type="PROSITE" id="PS50118"/>
    </source>
</evidence>
<keyword evidence="4" id="KW-1185">Reference proteome</keyword>
<evidence type="ECO:0000256" key="1">
    <source>
        <dbReference type="PROSITE-ProRule" id="PRU00267"/>
    </source>
</evidence>
<evidence type="ECO:0000313" key="5">
    <source>
        <dbReference type="RefSeq" id="XP_014379635.1"/>
    </source>
</evidence>
<dbReference type="Gene3D" id="1.10.30.10">
    <property type="entry name" value="High mobility group box domain"/>
    <property type="match status" value="1"/>
</dbReference>
<dbReference type="SMART" id="SM00398">
    <property type="entry name" value="HMG"/>
    <property type="match status" value="1"/>
</dbReference>
<dbReference type="PANTHER" id="PTHR47658">
    <property type="entry name" value="HIGH MOBILITY GROUP B PROTEIN 12-RELATED"/>
    <property type="match status" value="1"/>
</dbReference>
<feature type="region of interest" description="Disordered" evidence="2">
    <location>
        <begin position="1"/>
        <end position="63"/>
    </location>
</feature>
<keyword evidence="1" id="KW-0539">Nucleus</keyword>
<dbReference type="PROSITE" id="PS50118">
    <property type="entry name" value="HMG_BOX_2"/>
    <property type="match status" value="1"/>
</dbReference>
<dbReference type="OrthoDB" id="1919336at2759"/>
<proteinExistence type="predicted"/>
<dbReference type="PANTHER" id="PTHR47658:SF1">
    <property type="entry name" value="MEIOSIS INITIATOR PROTEIN"/>
    <property type="match status" value="1"/>
</dbReference>
<evidence type="ECO:0000256" key="2">
    <source>
        <dbReference type="SAM" id="MobiDB-lite"/>
    </source>
</evidence>
<protein>
    <submittedName>
        <fullName evidence="5">Basic helix-loop-helix and HMG box domain-containing protein 1</fullName>
    </submittedName>
</protein>
<dbReference type="GO" id="GO:0003677">
    <property type="term" value="F:DNA binding"/>
    <property type="evidence" value="ECO:0007669"/>
    <property type="project" value="UniProtKB-UniRule"/>
</dbReference>
<evidence type="ECO:0000313" key="4">
    <source>
        <dbReference type="Proteomes" id="UP000189705"/>
    </source>
</evidence>
<dbReference type="InterPro" id="IPR036910">
    <property type="entry name" value="HMG_box_dom_sf"/>
</dbReference>
<dbReference type="KEGG" id="asn:102376307"/>
<dbReference type="CDD" id="cd21977">
    <property type="entry name" value="HMG-box_BHMG1"/>
    <property type="match status" value="1"/>
</dbReference>
<accession>A0A1U8DQV8</accession>
<dbReference type="GO" id="GO:0005634">
    <property type="term" value="C:nucleus"/>
    <property type="evidence" value="ECO:0007669"/>
    <property type="project" value="UniProtKB-UniRule"/>
</dbReference>
<feature type="domain" description="HMG box" evidence="3">
    <location>
        <begin position="67"/>
        <end position="122"/>
    </location>
</feature>
<dbReference type="Pfam" id="PF00505">
    <property type="entry name" value="HMG_box"/>
    <property type="match status" value="1"/>
</dbReference>
<dbReference type="RefSeq" id="XP_014379635.1">
    <property type="nucleotide sequence ID" value="XM_014524149.2"/>
</dbReference>
<gene>
    <name evidence="5" type="primary">BHMG1</name>
</gene>
<dbReference type="AlphaFoldDB" id="A0A1U8DQV8"/>
<dbReference type="eggNOG" id="KOG0527">
    <property type="taxonomic scope" value="Eukaryota"/>
</dbReference>
<dbReference type="CTD" id="388553"/>
<organism evidence="4 5">
    <name type="scientific">Alligator sinensis</name>
    <name type="common">Chinese alligator</name>
    <dbReference type="NCBI Taxonomy" id="38654"/>
    <lineage>
        <taxon>Eukaryota</taxon>
        <taxon>Metazoa</taxon>
        <taxon>Chordata</taxon>
        <taxon>Craniata</taxon>
        <taxon>Vertebrata</taxon>
        <taxon>Euteleostomi</taxon>
        <taxon>Archelosauria</taxon>
        <taxon>Archosauria</taxon>
        <taxon>Crocodylia</taxon>
        <taxon>Alligatoridae</taxon>
        <taxon>Alligatorinae</taxon>
        <taxon>Alligator</taxon>
    </lineage>
</organism>